<evidence type="ECO:0000313" key="6">
    <source>
        <dbReference type="Proteomes" id="UP000742460"/>
    </source>
</evidence>
<reference evidence="5" key="2">
    <citation type="submission" date="2021-09" db="EMBL/GenBank/DDBJ databases">
        <authorList>
            <person name="Gilroy R."/>
        </authorList>
    </citation>
    <scope>NUCLEOTIDE SEQUENCE</scope>
    <source>
        <strain evidence="5">ChiGjej5B5-22894</strain>
    </source>
</reference>
<protein>
    <submittedName>
        <fullName evidence="5">ATP-binding cassette domain-containing protein</fullName>
    </submittedName>
</protein>
<evidence type="ECO:0000256" key="2">
    <source>
        <dbReference type="ARBA" id="ARBA00022741"/>
    </source>
</evidence>
<evidence type="ECO:0000259" key="4">
    <source>
        <dbReference type="PROSITE" id="PS50893"/>
    </source>
</evidence>
<dbReference type="GO" id="GO:0022857">
    <property type="term" value="F:transmembrane transporter activity"/>
    <property type="evidence" value="ECO:0007669"/>
    <property type="project" value="TreeGrafter"/>
</dbReference>
<sequence length="215" mass="22873">MTRPVLAVADLRFRYSRRGEEMYHGLDHSFVPGTVTALTGPSGRGKSTLLYVLGLLLTPMSGAVSLAGRAVSSAPDAERSALRARRFGFVFQDAELDPTRTILDAVCEAGLYGGGRPGELRSAATTLLTRFGLDHRAAHRPGQISGGQAQRVALCRALLNDPDVVLADEPTGNLDRDNADLVLGALADVAAEGRTVIVATHDEHVVDRCDEMLAL</sequence>
<dbReference type="InterPro" id="IPR003593">
    <property type="entry name" value="AAA+_ATPase"/>
</dbReference>
<dbReference type="InterPro" id="IPR015854">
    <property type="entry name" value="ABC_transpr_LolD-like"/>
</dbReference>
<dbReference type="Pfam" id="PF00005">
    <property type="entry name" value="ABC_tran"/>
    <property type="match status" value="1"/>
</dbReference>
<evidence type="ECO:0000256" key="1">
    <source>
        <dbReference type="ARBA" id="ARBA00005417"/>
    </source>
</evidence>
<evidence type="ECO:0000313" key="5">
    <source>
        <dbReference type="EMBL" id="HJG91500.1"/>
    </source>
</evidence>
<dbReference type="Proteomes" id="UP000742460">
    <property type="component" value="Unassembled WGS sequence"/>
</dbReference>
<dbReference type="GO" id="GO:0005886">
    <property type="term" value="C:plasma membrane"/>
    <property type="evidence" value="ECO:0007669"/>
    <property type="project" value="TreeGrafter"/>
</dbReference>
<keyword evidence="3 5" id="KW-0067">ATP-binding</keyword>
<comment type="caution">
    <text evidence="5">The sequence shown here is derived from an EMBL/GenBank/DDBJ whole genome shotgun (WGS) entry which is preliminary data.</text>
</comment>
<proteinExistence type="inferred from homology"/>
<dbReference type="PANTHER" id="PTHR24220">
    <property type="entry name" value="IMPORT ATP-BINDING PROTEIN"/>
    <property type="match status" value="1"/>
</dbReference>
<accession>A0A921MVR3</accession>
<dbReference type="Gene3D" id="3.40.50.300">
    <property type="entry name" value="P-loop containing nucleotide triphosphate hydrolases"/>
    <property type="match status" value="1"/>
</dbReference>
<dbReference type="PROSITE" id="PS00211">
    <property type="entry name" value="ABC_TRANSPORTER_1"/>
    <property type="match status" value="1"/>
</dbReference>
<dbReference type="InterPro" id="IPR017871">
    <property type="entry name" value="ABC_transporter-like_CS"/>
</dbReference>
<dbReference type="SMART" id="SM00382">
    <property type="entry name" value="AAA"/>
    <property type="match status" value="1"/>
</dbReference>
<reference evidence="5" key="1">
    <citation type="journal article" date="2021" name="PeerJ">
        <title>Extensive microbial diversity within the chicken gut microbiome revealed by metagenomics and culture.</title>
        <authorList>
            <person name="Gilroy R."/>
            <person name="Ravi A."/>
            <person name="Getino M."/>
            <person name="Pursley I."/>
            <person name="Horton D.L."/>
            <person name="Alikhan N.F."/>
            <person name="Baker D."/>
            <person name="Gharbi K."/>
            <person name="Hall N."/>
            <person name="Watson M."/>
            <person name="Adriaenssens E.M."/>
            <person name="Foster-Nyarko E."/>
            <person name="Jarju S."/>
            <person name="Secka A."/>
            <person name="Antonio M."/>
            <person name="Oren A."/>
            <person name="Chaudhuri R.R."/>
            <person name="La Ragione R."/>
            <person name="Hildebrand F."/>
            <person name="Pallen M.J."/>
        </authorList>
    </citation>
    <scope>NUCLEOTIDE SEQUENCE</scope>
    <source>
        <strain evidence="5">ChiGjej5B5-22894</strain>
    </source>
</reference>
<name>A0A921MVR3_9MICO</name>
<dbReference type="InterPro" id="IPR027417">
    <property type="entry name" value="P-loop_NTPase"/>
</dbReference>
<dbReference type="PROSITE" id="PS50893">
    <property type="entry name" value="ABC_TRANSPORTER_2"/>
    <property type="match status" value="1"/>
</dbReference>
<feature type="domain" description="ABC transporter" evidence="4">
    <location>
        <begin position="6"/>
        <end position="215"/>
    </location>
</feature>
<keyword evidence="2" id="KW-0547">Nucleotide-binding</keyword>
<evidence type="ECO:0000256" key="3">
    <source>
        <dbReference type="ARBA" id="ARBA00022840"/>
    </source>
</evidence>
<dbReference type="PANTHER" id="PTHR24220:SF689">
    <property type="entry name" value="LIPOPROTEIN-RELEASING SYSTEM ATP-BINDING PROTEIN LOLD"/>
    <property type="match status" value="1"/>
</dbReference>
<dbReference type="AlphaFoldDB" id="A0A921MVR3"/>
<dbReference type="GO" id="GO:0016887">
    <property type="term" value="F:ATP hydrolysis activity"/>
    <property type="evidence" value="ECO:0007669"/>
    <property type="project" value="InterPro"/>
</dbReference>
<gene>
    <name evidence="5" type="ORF">K8V81_07220</name>
</gene>
<organism evidence="5 6">
    <name type="scientific">Brachybacterium massiliense</name>
    <dbReference type="NCBI Taxonomy" id="1755098"/>
    <lineage>
        <taxon>Bacteria</taxon>
        <taxon>Bacillati</taxon>
        <taxon>Actinomycetota</taxon>
        <taxon>Actinomycetes</taxon>
        <taxon>Micrococcales</taxon>
        <taxon>Dermabacteraceae</taxon>
        <taxon>Brachybacterium</taxon>
    </lineage>
</organism>
<comment type="similarity">
    <text evidence="1">Belongs to the ABC transporter superfamily.</text>
</comment>
<dbReference type="EMBL" id="DYUE01000164">
    <property type="protein sequence ID" value="HJG91500.1"/>
    <property type="molecule type" value="Genomic_DNA"/>
</dbReference>
<dbReference type="InterPro" id="IPR003439">
    <property type="entry name" value="ABC_transporter-like_ATP-bd"/>
</dbReference>
<dbReference type="SUPFAM" id="SSF52540">
    <property type="entry name" value="P-loop containing nucleoside triphosphate hydrolases"/>
    <property type="match status" value="1"/>
</dbReference>
<dbReference type="GO" id="GO:0005524">
    <property type="term" value="F:ATP binding"/>
    <property type="evidence" value="ECO:0007669"/>
    <property type="project" value="UniProtKB-KW"/>
</dbReference>